<evidence type="ECO:0000256" key="6">
    <source>
        <dbReference type="ARBA" id="ARBA00022801"/>
    </source>
</evidence>
<dbReference type="InterPro" id="IPR006169">
    <property type="entry name" value="GTP1_OBG_dom"/>
</dbReference>
<dbReference type="PRINTS" id="PR00326">
    <property type="entry name" value="GTP1OBG"/>
</dbReference>
<keyword evidence="4 9" id="KW-0479">Metal-binding</keyword>
<dbReference type="EC" id="3.6.5.-" evidence="9"/>
<dbReference type="GO" id="GO:0005737">
    <property type="term" value="C:cytoplasm"/>
    <property type="evidence" value="ECO:0007669"/>
    <property type="project" value="UniProtKB-SubCell"/>
</dbReference>
<dbReference type="Gene3D" id="3.30.300.350">
    <property type="entry name" value="GTP-binding protein OBG, C-terminal domain"/>
    <property type="match status" value="1"/>
</dbReference>
<protein>
    <recommendedName>
        <fullName evidence="9">GTPase Obg</fullName>
        <ecNumber evidence="9">3.6.5.-</ecNumber>
    </recommendedName>
    <alternativeName>
        <fullName evidence="9">GTP-binding protein Obg</fullName>
    </alternativeName>
</protein>
<dbReference type="NCBIfam" id="NF008954">
    <property type="entry name" value="PRK12296.1"/>
    <property type="match status" value="1"/>
</dbReference>
<evidence type="ECO:0000313" key="13">
    <source>
        <dbReference type="EMBL" id="NWN45743.1"/>
    </source>
</evidence>
<dbReference type="SUPFAM" id="SSF82051">
    <property type="entry name" value="Obg GTP-binding protein N-terminal domain"/>
    <property type="match status" value="1"/>
</dbReference>
<feature type="binding site" evidence="9">
    <location>
        <begin position="191"/>
        <end position="195"/>
    </location>
    <ligand>
        <name>GTP</name>
        <dbReference type="ChEBI" id="CHEBI:37565"/>
    </ligand>
</feature>
<comment type="subunit">
    <text evidence="9">Monomer.</text>
</comment>
<comment type="similarity">
    <text evidence="2 9">Belongs to the TRAFAC class OBG-HflX-like GTPase superfamily. OBG GTPase family.</text>
</comment>
<dbReference type="NCBIfam" id="NF008956">
    <property type="entry name" value="PRK12299.1"/>
    <property type="match status" value="1"/>
</dbReference>
<evidence type="ECO:0000256" key="1">
    <source>
        <dbReference type="ARBA" id="ARBA00001946"/>
    </source>
</evidence>
<evidence type="ECO:0000256" key="8">
    <source>
        <dbReference type="ARBA" id="ARBA00023134"/>
    </source>
</evidence>
<keyword evidence="5 9" id="KW-0547">Nucleotide-binding</keyword>
<dbReference type="GO" id="GO:0042254">
    <property type="term" value="P:ribosome biogenesis"/>
    <property type="evidence" value="ECO:0007669"/>
    <property type="project" value="UniProtKB-UniRule"/>
</dbReference>
<evidence type="ECO:0000259" key="10">
    <source>
        <dbReference type="PROSITE" id="PS51710"/>
    </source>
</evidence>
<feature type="binding site" evidence="9">
    <location>
        <begin position="279"/>
        <end position="282"/>
    </location>
    <ligand>
        <name>GTP</name>
        <dbReference type="ChEBI" id="CHEBI:37565"/>
    </ligand>
</feature>
<dbReference type="PROSITE" id="PS51710">
    <property type="entry name" value="G_OBG"/>
    <property type="match status" value="1"/>
</dbReference>
<feature type="domain" description="Obg" evidence="12">
    <location>
        <begin position="1"/>
        <end position="159"/>
    </location>
</feature>
<organism evidence="13 14">
    <name type="scientific">Candidatus Phytoplasma pruni</name>
    <dbReference type="NCBI Taxonomy" id="479893"/>
    <lineage>
        <taxon>Bacteria</taxon>
        <taxon>Bacillati</taxon>
        <taxon>Mycoplasmatota</taxon>
        <taxon>Mollicutes</taxon>
        <taxon>Acholeplasmatales</taxon>
        <taxon>Acholeplasmataceae</taxon>
        <taxon>Candidatus Phytoplasma</taxon>
        <taxon>16SrIII (X-disease group)</taxon>
    </lineage>
</organism>
<dbReference type="RefSeq" id="WP_178734142.1">
    <property type="nucleotide sequence ID" value="NZ_JABUOH010000040.1"/>
</dbReference>
<keyword evidence="3 9" id="KW-0963">Cytoplasm</keyword>
<evidence type="ECO:0000256" key="7">
    <source>
        <dbReference type="ARBA" id="ARBA00022842"/>
    </source>
</evidence>
<accession>A0A851HIU2</accession>
<dbReference type="InterPro" id="IPR045086">
    <property type="entry name" value="OBG_GTPase"/>
</dbReference>
<feature type="binding site" evidence="9">
    <location>
        <begin position="306"/>
        <end position="308"/>
    </location>
    <ligand>
        <name>GTP</name>
        <dbReference type="ChEBI" id="CHEBI:37565"/>
    </ligand>
</feature>
<evidence type="ECO:0000256" key="9">
    <source>
        <dbReference type="HAMAP-Rule" id="MF_01454"/>
    </source>
</evidence>
<dbReference type="NCBIfam" id="NF008955">
    <property type="entry name" value="PRK12297.1"/>
    <property type="match status" value="1"/>
</dbReference>
<feature type="binding site" evidence="9">
    <location>
        <position position="173"/>
    </location>
    <ligand>
        <name>Mg(2+)</name>
        <dbReference type="ChEBI" id="CHEBI:18420"/>
    </ligand>
</feature>
<keyword evidence="6 9" id="KW-0378">Hydrolase</keyword>
<evidence type="ECO:0000256" key="2">
    <source>
        <dbReference type="ARBA" id="ARBA00007699"/>
    </source>
</evidence>
<feature type="domain" description="OBG-type G" evidence="10">
    <location>
        <begin position="160"/>
        <end position="325"/>
    </location>
</feature>
<proteinExistence type="inferred from homology"/>
<dbReference type="Pfam" id="PF01018">
    <property type="entry name" value="GTP1_OBG"/>
    <property type="match status" value="1"/>
</dbReference>
<keyword evidence="8 9" id="KW-0342">GTP-binding</keyword>
<name>A0A851HIU2_9MOLU</name>
<feature type="binding site" evidence="9">
    <location>
        <position position="193"/>
    </location>
    <ligand>
        <name>Mg(2+)</name>
        <dbReference type="ChEBI" id="CHEBI:18420"/>
    </ligand>
</feature>
<dbReference type="InterPro" id="IPR036346">
    <property type="entry name" value="GTP-bd_prot_GTP1/OBG_C_sf"/>
</dbReference>
<dbReference type="Gene3D" id="2.70.210.12">
    <property type="entry name" value="GTP1/OBG domain"/>
    <property type="match status" value="1"/>
</dbReference>
<gene>
    <name evidence="13" type="primary">obgE</name>
    <name evidence="9" type="synonym">obg</name>
    <name evidence="13" type="ORF">HR065_01420</name>
</gene>
<dbReference type="InterPro" id="IPR014100">
    <property type="entry name" value="GTP-bd_Obg/CgtA"/>
</dbReference>
<feature type="binding site" evidence="9">
    <location>
        <begin position="212"/>
        <end position="215"/>
    </location>
    <ligand>
        <name>GTP</name>
        <dbReference type="ChEBI" id="CHEBI:37565"/>
    </ligand>
</feature>
<dbReference type="SUPFAM" id="SSF102741">
    <property type="entry name" value="Obg GTP-binding protein C-terminal domain"/>
    <property type="match status" value="1"/>
</dbReference>
<dbReference type="InterPro" id="IPR027417">
    <property type="entry name" value="P-loop_NTPase"/>
</dbReference>
<dbReference type="InterPro" id="IPR031167">
    <property type="entry name" value="G_OBG"/>
</dbReference>
<dbReference type="PANTHER" id="PTHR11702:SF31">
    <property type="entry name" value="MITOCHONDRIAL RIBOSOME-ASSOCIATED GTPASE 2"/>
    <property type="match status" value="1"/>
</dbReference>
<dbReference type="PROSITE" id="PS51883">
    <property type="entry name" value="OBG"/>
    <property type="match status" value="1"/>
</dbReference>
<keyword evidence="14" id="KW-1185">Reference proteome</keyword>
<dbReference type="AlphaFoldDB" id="A0A851HIU2"/>
<evidence type="ECO:0000256" key="3">
    <source>
        <dbReference type="ARBA" id="ARBA00022490"/>
    </source>
</evidence>
<dbReference type="Pfam" id="PF09269">
    <property type="entry name" value="DUF1967"/>
    <property type="match status" value="1"/>
</dbReference>
<dbReference type="SUPFAM" id="SSF52540">
    <property type="entry name" value="P-loop containing nucleoside triphosphate hydrolases"/>
    <property type="match status" value="1"/>
</dbReference>
<dbReference type="GO" id="GO:0003924">
    <property type="term" value="F:GTPase activity"/>
    <property type="evidence" value="ECO:0007669"/>
    <property type="project" value="UniProtKB-UniRule"/>
</dbReference>
<keyword evidence="7 9" id="KW-0460">Magnesium</keyword>
<dbReference type="Proteomes" id="UP000568109">
    <property type="component" value="Unassembled WGS sequence"/>
</dbReference>
<dbReference type="GO" id="GO:0005525">
    <property type="term" value="F:GTP binding"/>
    <property type="evidence" value="ECO:0007669"/>
    <property type="project" value="UniProtKB-UniRule"/>
</dbReference>
<dbReference type="InterPro" id="IPR005225">
    <property type="entry name" value="Small_GTP-bd"/>
</dbReference>
<dbReference type="InterPro" id="IPR036726">
    <property type="entry name" value="GTP1_OBG_dom_sf"/>
</dbReference>
<comment type="subcellular location">
    <subcellularLocation>
        <location evidence="9">Cytoplasm</location>
    </subcellularLocation>
</comment>
<feature type="domain" description="OCT" evidence="11">
    <location>
        <begin position="341"/>
        <end position="419"/>
    </location>
</feature>
<dbReference type="GO" id="GO:0000287">
    <property type="term" value="F:magnesium ion binding"/>
    <property type="evidence" value="ECO:0007669"/>
    <property type="project" value="InterPro"/>
</dbReference>
<dbReference type="EMBL" id="JABUOH010000040">
    <property type="protein sequence ID" value="NWN45743.1"/>
    <property type="molecule type" value="Genomic_DNA"/>
</dbReference>
<dbReference type="PROSITE" id="PS51881">
    <property type="entry name" value="OCT"/>
    <property type="match status" value="1"/>
</dbReference>
<dbReference type="CDD" id="cd01898">
    <property type="entry name" value="Obg"/>
    <property type="match status" value="1"/>
</dbReference>
<feature type="binding site" evidence="9">
    <location>
        <begin position="166"/>
        <end position="173"/>
    </location>
    <ligand>
        <name>GTP</name>
        <dbReference type="ChEBI" id="CHEBI:37565"/>
    </ligand>
</feature>
<dbReference type="PANTHER" id="PTHR11702">
    <property type="entry name" value="DEVELOPMENTALLY REGULATED GTP-BINDING PROTEIN-RELATED"/>
    <property type="match status" value="1"/>
</dbReference>
<dbReference type="InterPro" id="IPR015349">
    <property type="entry name" value="OCT_dom"/>
</dbReference>
<evidence type="ECO:0000259" key="12">
    <source>
        <dbReference type="PROSITE" id="PS51883"/>
    </source>
</evidence>
<dbReference type="NCBIfam" id="TIGR00231">
    <property type="entry name" value="small_GTP"/>
    <property type="match status" value="1"/>
</dbReference>
<dbReference type="Gene3D" id="3.40.50.300">
    <property type="entry name" value="P-loop containing nucleotide triphosphate hydrolases"/>
    <property type="match status" value="1"/>
</dbReference>
<dbReference type="NCBIfam" id="TIGR02729">
    <property type="entry name" value="Obg_CgtA"/>
    <property type="match status" value="1"/>
</dbReference>
<dbReference type="InterPro" id="IPR006073">
    <property type="entry name" value="GTP-bd"/>
</dbReference>
<evidence type="ECO:0000313" key="14">
    <source>
        <dbReference type="Proteomes" id="UP000568109"/>
    </source>
</evidence>
<comment type="function">
    <text evidence="9">An essential GTPase which binds GTP, GDP and possibly (p)ppGpp with moderate affinity, with high nucleotide exchange rates and a fairly low GTP hydrolysis rate. Plays a role in control of the cell cycle, stress response, ribosome biogenesis and in those bacteria that undergo differentiation, in morphogenesis control.</text>
</comment>
<evidence type="ECO:0000259" key="11">
    <source>
        <dbReference type="PROSITE" id="PS51881"/>
    </source>
</evidence>
<dbReference type="FunFam" id="2.70.210.12:FF:000001">
    <property type="entry name" value="GTPase Obg"/>
    <property type="match status" value="1"/>
</dbReference>
<dbReference type="Pfam" id="PF01926">
    <property type="entry name" value="MMR_HSR1"/>
    <property type="match status" value="1"/>
</dbReference>
<evidence type="ECO:0000256" key="5">
    <source>
        <dbReference type="ARBA" id="ARBA00022741"/>
    </source>
</evidence>
<comment type="cofactor">
    <cofactor evidence="1 9">
        <name>Mg(2+)</name>
        <dbReference type="ChEBI" id="CHEBI:18420"/>
    </cofactor>
</comment>
<dbReference type="HAMAP" id="MF_01454">
    <property type="entry name" value="GTPase_Obg"/>
    <property type="match status" value="1"/>
</dbReference>
<dbReference type="NCBIfam" id="TIGR03595">
    <property type="entry name" value="Obg_CgtA_exten"/>
    <property type="match status" value="1"/>
</dbReference>
<sequence length="419" mass="46922">MNFIDEAINFVQAGNGGNGIVSFRREKFVPYGGPSGGNGGQGGSVIFVGETGENTLLKLRYKTKIKALHGVNGKNKTQNGAKAEDLFVKVPLGTLVYNNEDNSFIGEILEHGQQLVIAKGGRGGRGNFALANSKNKVPNFAEKGDLGESLTIKTELKVLADVGLVGYPNVGKSSLISVISNARPKVDSYPFTTLQPFLGMVYHQDFSFTVADIPGLIENSHLGRGMGISFLKHIERCKVLVHLLSPESDDIYQDYQNLLQELKMYNPAILKKPQIIVVNKMDLPEAEAKLAEFQKHFPEENILSISTWNSLNLETLKFKIIDSLKNHQPIMPEIDTTHQLFTLDEEKQFEVYKDEFGDFVLKGKMVEKFFYRTDFNNYESVKKFSHILKKIGVEEELKRKGMKDNDQVKICDYIFEIAT</sequence>
<evidence type="ECO:0000256" key="4">
    <source>
        <dbReference type="ARBA" id="ARBA00022723"/>
    </source>
</evidence>
<reference evidence="13 14" key="1">
    <citation type="submission" date="2020-06" db="EMBL/GenBank/DDBJ databases">
        <title>Draft genome sequence of Candidatus Phytoplasma pruni (X-disease group, subgroup 16SrIII-B) strain ChTDIII from Argentina.</title>
        <authorList>
            <person name="Fernandez F.D."/>
            <person name="Zuebert C."/>
            <person name="Huettel B."/>
            <person name="Kube M."/>
            <person name="Conci L.R."/>
        </authorList>
    </citation>
    <scope>NUCLEOTIDE SEQUENCE [LARGE SCALE GENOMIC DNA]</scope>
    <source>
        <strain evidence="13 14">ChTDIII</strain>
    </source>
</reference>
<comment type="caution">
    <text evidence="13">The sequence shown here is derived from an EMBL/GenBank/DDBJ whole genome shotgun (WGS) entry which is preliminary data.</text>
</comment>